<proteinExistence type="predicted"/>
<reference evidence="4" key="1">
    <citation type="journal article" date="2018" name="Nat. Microbiol.">
        <title>Leveraging single-cell genomics to expand the fungal tree of life.</title>
        <authorList>
            <person name="Ahrendt S.R."/>
            <person name="Quandt C.A."/>
            <person name="Ciobanu D."/>
            <person name="Clum A."/>
            <person name="Salamov A."/>
            <person name="Andreopoulos B."/>
            <person name="Cheng J.F."/>
            <person name="Woyke T."/>
            <person name="Pelin A."/>
            <person name="Henrissat B."/>
            <person name="Reynolds N.K."/>
            <person name="Benny G.L."/>
            <person name="Smith M.E."/>
            <person name="James T.Y."/>
            <person name="Grigoriev I.V."/>
        </authorList>
    </citation>
    <scope>NUCLEOTIDE SEQUENCE [LARGE SCALE GENOMIC DNA]</scope>
</reference>
<dbReference type="GO" id="GO:0005634">
    <property type="term" value="C:nucleus"/>
    <property type="evidence" value="ECO:0007669"/>
    <property type="project" value="InterPro"/>
</dbReference>
<keyword evidence="3" id="KW-0489">Methyltransferase</keyword>
<feature type="region of interest" description="Disordered" evidence="1">
    <location>
        <begin position="116"/>
        <end position="162"/>
    </location>
</feature>
<sequence>DDAYNRYAFMDRDGLPTWFMEDENRHNKPTLPITKEAVTIIRQRQRALDARPIKKIAEAKFRKQLRTQRRLDKMQKKAAALNDDEDISEKAKLTGIAKLVRKAKGKKVERKTEVVVARGANRGNKGRPKGVKGRYKMVDPRMKKEVRAAKRKAKASKPKRRK</sequence>
<dbReference type="InterPro" id="IPR012920">
    <property type="entry name" value="rRNA_MeTfrase_SPB1-like_C"/>
</dbReference>
<evidence type="ECO:0000259" key="2">
    <source>
        <dbReference type="Pfam" id="PF07780"/>
    </source>
</evidence>
<feature type="non-terminal residue" evidence="3">
    <location>
        <position position="1"/>
    </location>
</feature>
<feature type="compositionally biased region" description="Basic residues" evidence="1">
    <location>
        <begin position="149"/>
        <end position="162"/>
    </location>
</feature>
<organism evidence="3 4">
    <name type="scientific">Blyttiomyces helicus</name>
    <dbReference type="NCBI Taxonomy" id="388810"/>
    <lineage>
        <taxon>Eukaryota</taxon>
        <taxon>Fungi</taxon>
        <taxon>Fungi incertae sedis</taxon>
        <taxon>Chytridiomycota</taxon>
        <taxon>Chytridiomycota incertae sedis</taxon>
        <taxon>Chytridiomycetes</taxon>
        <taxon>Chytridiomycetes incertae sedis</taxon>
        <taxon>Blyttiomyces</taxon>
    </lineage>
</organism>
<evidence type="ECO:0000256" key="1">
    <source>
        <dbReference type="SAM" id="MobiDB-lite"/>
    </source>
</evidence>
<evidence type="ECO:0000313" key="3">
    <source>
        <dbReference type="EMBL" id="RKO92204.1"/>
    </source>
</evidence>
<dbReference type="Pfam" id="PF07780">
    <property type="entry name" value="Spb1_C"/>
    <property type="match status" value="1"/>
</dbReference>
<dbReference type="AlphaFoldDB" id="A0A4P9WHI9"/>
<dbReference type="GO" id="GO:0032259">
    <property type="term" value="P:methylation"/>
    <property type="evidence" value="ECO:0007669"/>
    <property type="project" value="UniProtKB-KW"/>
</dbReference>
<accession>A0A4P9WHI9</accession>
<dbReference type="GO" id="GO:0006364">
    <property type="term" value="P:rRNA processing"/>
    <property type="evidence" value="ECO:0007669"/>
    <property type="project" value="InterPro"/>
</dbReference>
<dbReference type="Proteomes" id="UP000269721">
    <property type="component" value="Unassembled WGS sequence"/>
</dbReference>
<feature type="compositionally biased region" description="Basic and acidic residues" evidence="1">
    <location>
        <begin position="136"/>
        <end position="148"/>
    </location>
</feature>
<keyword evidence="3" id="KW-0808">Transferase</keyword>
<dbReference type="EMBL" id="KZ994736">
    <property type="protein sequence ID" value="RKO92204.1"/>
    <property type="molecule type" value="Genomic_DNA"/>
</dbReference>
<evidence type="ECO:0000313" key="4">
    <source>
        <dbReference type="Proteomes" id="UP000269721"/>
    </source>
</evidence>
<keyword evidence="4" id="KW-1185">Reference proteome</keyword>
<feature type="compositionally biased region" description="Basic residues" evidence="1">
    <location>
        <begin position="124"/>
        <end position="135"/>
    </location>
</feature>
<protein>
    <submittedName>
        <fullName evidence="3">Ribosomal RNA methyltransferase</fullName>
    </submittedName>
</protein>
<dbReference type="OrthoDB" id="1287559at2759"/>
<feature type="domain" description="Ribosomal RNA methyltransferase SPB1-like C-terminal" evidence="2">
    <location>
        <begin position="1"/>
        <end position="154"/>
    </location>
</feature>
<dbReference type="GO" id="GO:0008168">
    <property type="term" value="F:methyltransferase activity"/>
    <property type="evidence" value="ECO:0007669"/>
    <property type="project" value="UniProtKB-KW"/>
</dbReference>
<name>A0A4P9WHI9_9FUNG</name>
<gene>
    <name evidence="3" type="ORF">BDK51DRAFT_18236</name>
</gene>